<dbReference type="GO" id="GO:0004623">
    <property type="term" value="F:phospholipase A2 activity"/>
    <property type="evidence" value="ECO:0007669"/>
    <property type="project" value="TreeGrafter"/>
</dbReference>
<keyword evidence="3" id="KW-0732">Signal</keyword>
<dbReference type="Gene3D" id="3.40.1090.10">
    <property type="entry name" value="Cytosolic phospholipase A2 catalytic domain"/>
    <property type="match status" value="2"/>
</dbReference>
<proteinExistence type="predicted"/>
<keyword evidence="1" id="KW-0443">Lipid metabolism</keyword>
<dbReference type="PANTHER" id="PTHR10728:SF40">
    <property type="entry name" value="PATATIN FAMILY PROTEIN"/>
    <property type="match status" value="1"/>
</dbReference>
<dbReference type="GO" id="GO:0046475">
    <property type="term" value="P:glycerophospholipid catabolic process"/>
    <property type="evidence" value="ECO:0007669"/>
    <property type="project" value="TreeGrafter"/>
</dbReference>
<feature type="domain" description="PNPLA" evidence="4">
    <location>
        <begin position="56"/>
        <end position="251"/>
    </location>
</feature>
<dbReference type="EMBL" id="CAJPUY010000024">
    <property type="protein sequence ID" value="CAG2155119.1"/>
    <property type="molecule type" value="Genomic_DNA"/>
</dbReference>
<sequence length="465" mass="49552">MARRLTVLIAAVALAACSTARPWINEPIAAESPLPSTSPVQVPEQSRPPSIIAAVTLSGGGARAAAFGLGVLEEMKATRFDWEGRSTTLLDEVGLVSGVSGGSVLAAYFAAFGDETLTRFEPEFLLTDFQGGLVSHVLAPGTLYRMTSPWFGRTNVLQEKLEALYRGKTFGDLRARSRGPHLLVTATDLTTGAAFEFTPEQFALICSDLGSVPLSFAVAASSSVPILLSPVTLRNYAGACPQAAQLADAVRSDRNLQARMLHASAQSYLDAENRPYLHLVDGGLVDNLGVRGLLDRTAARGSLDASFGNLPAGSIRKIVLISVNSERDTAERIDRSDRVPVTPQVLDSLIFGAGSRATGETIAAMDDNVRRWAKELTAVRGTKDSPFAPDAEIHVISVSLRDVKDPGVRQALLQVPTALTILPGQAHQLVEAGRSALRDSAEFLRLRESLERAETRPSLHAGPAE</sequence>
<protein>
    <recommendedName>
        <fullName evidence="4">PNPLA domain-containing protein</fullName>
    </recommendedName>
</protein>
<dbReference type="Proteomes" id="UP000672934">
    <property type="component" value="Unassembled WGS sequence"/>
</dbReference>
<name>A0A916IXR5_9BURK</name>
<dbReference type="InterPro" id="IPR016035">
    <property type="entry name" value="Acyl_Trfase/lysoPLipase"/>
</dbReference>
<comment type="caution">
    <text evidence="5">The sequence shown here is derived from an EMBL/GenBank/DDBJ whole genome shotgun (WGS) entry which is preliminary data.</text>
</comment>
<keyword evidence="6" id="KW-1185">Reference proteome</keyword>
<feature type="short sequence motif" description="GXSXG" evidence="2">
    <location>
        <begin position="98"/>
        <end position="102"/>
    </location>
</feature>
<dbReference type="InterPro" id="IPR002641">
    <property type="entry name" value="PNPLA_dom"/>
</dbReference>
<dbReference type="Pfam" id="PF01734">
    <property type="entry name" value="Patatin"/>
    <property type="match status" value="1"/>
</dbReference>
<dbReference type="SUPFAM" id="SSF52151">
    <property type="entry name" value="FabD/lysophospholipase-like"/>
    <property type="match status" value="1"/>
</dbReference>
<accession>A0A916IXR5</accession>
<feature type="signal peptide" evidence="3">
    <location>
        <begin position="1"/>
        <end position="20"/>
    </location>
</feature>
<evidence type="ECO:0000313" key="5">
    <source>
        <dbReference type="EMBL" id="CAG2155119.1"/>
    </source>
</evidence>
<feature type="chain" id="PRO_5037823917" description="PNPLA domain-containing protein" evidence="3">
    <location>
        <begin position="21"/>
        <end position="465"/>
    </location>
</feature>
<evidence type="ECO:0000256" key="3">
    <source>
        <dbReference type="SAM" id="SignalP"/>
    </source>
</evidence>
<dbReference type="PROSITE" id="PS51257">
    <property type="entry name" value="PROKAR_LIPOPROTEIN"/>
    <property type="match status" value="1"/>
</dbReference>
<organism evidence="5 6">
    <name type="scientific">Cupriavidus yeoncheonensis</name>
    <dbReference type="NCBI Taxonomy" id="1462994"/>
    <lineage>
        <taxon>Bacteria</taxon>
        <taxon>Pseudomonadati</taxon>
        <taxon>Pseudomonadota</taxon>
        <taxon>Betaproteobacteria</taxon>
        <taxon>Burkholderiales</taxon>
        <taxon>Burkholderiaceae</taxon>
        <taxon>Cupriavidus</taxon>
    </lineage>
</organism>
<dbReference type="AlphaFoldDB" id="A0A916IXR5"/>
<evidence type="ECO:0000313" key="6">
    <source>
        <dbReference type="Proteomes" id="UP000672934"/>
    </source>
</evidence>
<dbReference type="GO" id="GO:0005829">
    <property type="term" value="C:cytosol"/>
    <property type="evidence" value="ECO:0007669"/>
    <property type="project" value="TreeGrafter"/>
</dbReference>
<evidence type="ECO:0000256" key="2">
    <source>
        <dbReference type="PROSITE-ProRule" id="PRU01161"/>
    </source>
</evidence>
<dbReference type="RefSeq" id="WP_211950139.1">
    <property type="nucleotide sequence ID" value="NZ_CAJPUY010000024.1"/>
</dbReference>
<evidence type="ECO:0000259" key="4">
    <source>
        <dbReference type="PROSITE" id="PS51635"/>
    </source>
</evidence>
<reference evidence="5" key="1">
    <citation type="submission" date="2021-03" db="EMBL/GenBank/DDBJ databases">
        <authorList>
            <person name="Peeters C."/>
        </authorList>
    </citation>
    <scope>NUCLEOTIDE SEQUENCE</scope>
    <source>
        <strain evidence="5">LMG 31506</strain>
    </source>
</reference>
<dbReference type="PANTHER" id="PTHR10728">
    <property type="entry name" value="CYTOSOLIC PHOSPHOLIPASE A2"/>
    <property type="match status" value="1"/>
</dbReference>
<gene>
    <name evidence="5" type="ORF">LMG31506_05289</name>
</gene>
<comment type="caution">
    <text evidence="2">Lacks conserved residue(s) required for the propagation of feature annotation.</text>
</comment>
<dbReference type="PROSITE" id="PS51635">
    <property type="entry name" value="PNPLA"/>
    <property type="match status" value="1"/>
</dbReference>
<evidence type="ECO:0000256" key="1">
    <source>
        <dbReference type="ARBA" id="ARBA00023098"/>
    </source>
</evidence>